<dbReference type="EMBL" id="ML977166">
    <property type="protein sequence ID" value="KAF1984791.1"/>
    <property type="molecule type" value="Genomic_DNA"/>
</dbReference>
<keyword evidence="1" id="KW-0479">Metal-binding</keyword>
<feature type="binding site" evidence="1">
    <location>
        <position position="120"/>
    </location>
    <ligand>
        <name>substrate</name>
    </ligand>
</feature>
<gene>
    <name evidence="2" type="ORF">K402DRAFT_335841</name>
</gene>
<comment type="cofactor">
    <cofactor evidence="1">
        <name>Mg(2+)</name>
        <dbReference type="ChEBI" id="CHEBI:18420"/>
    </cofactor>
</comment>
<keyword evidence="3" id="KW-1185">Reference proteome</keyword>
<dbReference type="SUPFAM" id="SSF89562">
    <property type="entry name" value="RraA-like"/>
    <property type="match status" value="1"/>
</dbReference>
<feature type="binding site" evidence="1">
    <location>
        <begin position="98"/>
        <end position="101"/>
    </location>
    <ligand>
        <name>substrate</name>
    </ligand>
</feature>
<dbReference type="InterPro" id="IPR005493">
    <property type="entry name" value="RraA/RraA-like"/>
</dbReference>
<evidence type="ECO:0000313" key="3">
    <source>
        <dbReference type="Proteomes" id="UP000800041"/>
    </source>
</evidence>
<dbReference type="Pfam" id="PF03737">
    <property type="entry name" value="RraA-like"/>
    <property type="match status" value="1"/>
</dbReference>
<protein>
    <submittedName>
        <fullName evidence="2">RraA-like protein</fullName>
    </submittedName>
</protein>
<proteinExistence type="predicted"/>
<dbReference type="CDD" id="cd16841">
    <property type="entry name" value="RraA_family"/>
    <property type="match status" value="1"/>
</dbReference>
<dbReference type="InterPro" id="IPR036704">
    <property type="entry name" value="RraA/RraA-like_sf"/>
</dbReference>
<dbReference type="PANTHER" id="PTHR33254:SF4">
    <property type="entry name" value="4-HYDROXY-4-METHYL-2-OXOGLUTARATE ALDOLASE 3-RELATED"/>
    <property type="match status" value="1"/>
</dbReference>
<dbReference type="GO" id="GO:0046872">
    <property type="term" value="F:metal ion binding"/>
    <property type="evidence" value="ECO:0007669"/>
    <property type="project" value="UniProtKB-KW"/>
</dbReference>
<organism evidence="2 3">
    <name type="scientific">Aulographum hederae CBS 113979</name>
    <dbReference type="NCBI Taxonomy" id="1176131"/>
    <lineage>
        <taxon>Eukaryota</taxon>
        <taxon>Fungi</taxon>
        <taxon>Dikarya</taxon>
        <taxon>Ascomycota</taxon>
        <taxon>Pezizomycotina</taxon>
        <taxon>Dothideomycetes</taxon>
        <taxon>Pleosporomycetidae</taxon>
        <taxon>Aulographales</taxon>
        <taxon>Aulographaceae</taxon>
    </lineage>
</organism>
<name>A0A6G1GV04_9PEZI</name>
<dbReference type="PANTHER" id="PTHR33254">
    <property type="entry name" value="4-HYDROXY-4-METHYL-2-OXOGLUTARATE ALDOLASE 3-RELATED"/>
    <property type="match status" value="1"/>
</dbReference>
<feature type="binding site" evidence="1">
    <location>
        <position position="121"/>
    </location>
    <ligand>
        <name>Mg(2+)</name>
        <dbReference type="ChEBI" id="CHEBI:18420"/>
    </ligand>
</feature>
<reference evidence="2" key="1">
    <citation type="journal article" date="2020" name="Stud. Mycol.">
        <title>101 Dothideomycetes genomes: a test case for predicting lifestyles and emergence of pathogens.</title>
        <authorList>
            <person name="Haridas S."/>
            <person name="Albert R."/>
            <person name="Binder M."/>
            <person name="Bloem J."/>
            <person name="Labutti K."/>
            <person name="Salamov A."/>
            <person name="Andreopoulos B."/>
            <person name="Baker S."/>
            <person name="Barry K."/>
            <person name="Bills G."/>
            <person name="Bluhm B."/>
            <person name="Cannon C."/>
            <person name="Castanera R."/>
            <person name="Culley D."/>
            <person name="Daum C."/>
            <person name="Ezra D."/>
            <person name="Gonzalez J."/>
            <person name="Henrissat B."/>
            <person name="Kuo A."/>
            <person name="Liang C."/>
            <person name="Lipzen A."/>
            <person name="Lutzoni F."/>
            <person name="Magnuson J."/>
            <person name="Mondo S."/>
            <person name="Nolan M."/>
            <person name="Ohm R."/>
            <person name="Pangilinan J."/>
            <person name="Park H.-J."/>
            <person name="Ramirez L."/>
            <person name="Alfaro M."/>
            <person name="Sun H."/>
            <person name="Tritt A."/>
            <person name="Yoshinaga Y."/>
            <person name="Zwiers L.-H."/>
            <person name="Turgeon B."/>
            <person name="Goodwin S."/>
            <person name="Spatafora J."/>
            <person name="Crous P."/>
            <person name="Grigoriev I."/>
        </authorList>
    </citation>
    <scope>NUCLEOTIDE SEQUENCE</scope>
    <source>
        <strain evidence="2">CBS 113979</strain>
    </source>
</reference>
<dbReference type="OrthoDB" id="1476984at2759"/>
<dbReference type="GO" id="GO:0047443">
    <property type="term" value="F:4-hydroxy-4-methyl-2-oxoglutarate aldolase activity"/>
    <property type="evidence" value="ECO:0007669"/>
    <property type="project" value="TreeGrafter"/>
</dbReference>
<dbReference type="AlphaFoldDB" id="A0A6G1GV04"/>
<keyword evidence="1" id="KW-0460">Magnesium</keyword>
<dbReference type="GO" id="GO:0008948">
    <property type="term" value="F:oxaloacetate decarboxylase activity"/>
    <property type="evidence" value="ECO:0007669"/>
    <property type="project" value="TreeGrafter"/>
</dbReference>
<dbReference type="Proteomes" id="UP000800041">
    <property type="component" value="Unassembled WGS sequence"/>
</dbReference>
<accession>A0A6G1GV04</accession>
<evidence type="ECO:0000313" key="2">
    <source>
        <dbReference type="EMBL" id="KAF1984791.1"/>
    </source>
</evidence>
<sequence>MANLIKALRPFASTDIGDALVRLKYPYGGYLDGITMWSPTRQGHGGSTSIIGEVVTVKMIDASDTTSPKPAIHFADANEEGKIMYIQQPKGMYSACFGGLMGARSKYLGAAGVVIDGRFRDIQEIQEMGLPLFARQNSILGQNTFTRPSELNVPVQFKDDLWINPNDILVGDEDGVVVCPPSLVDQVVEICCKRKDVDDRMMRALEEGWNMGEAMKKFRN</sequence>
<dbReference type="Gene3D" id="3.50.30.40">
    <property type="entry name" value="Ribonuclease E inhibitor RraA/RraA-like"/>
    <property type="match status" value="1"/>
</dbReference>
<evidence type="ECO:0000256" key="1">
    <source>
        <dbReference type="PIRSR" id="PIRSR605493-1"/>
    </source>
</evidence>